<accession>A0A0V1HWJ7</accession>
<organism evidence="1 2">
    <name type="scientific">Trichinella zimbabwensis</name>
    <dbReference type="NCBI Taxonomy" id="268475"/>
    <lineage>
        <taxon>Eukaryota</taxon>
        <taxon>Metazoa</taxon>
        <taxon>Ecdysozoa</taxon>
        <taxon>Nematoda</taxon>
        <taxon>Enoplea</taxon>
        <taxon>Dorylaimia</taxon>
        <taxon>Trichinellida</taxon>
        <taxon>Trichinellidae</taxon>
        <taxon>Trichinella</taxon>
    </lineage>
</organism>
<name>A0A0V1HWJ7_9BILA</name>
<protein>
    <submittedName>
        <fullName evidence="1">Uncharacterized protein</fullName>
    </submittedName>
</protein>
<dbReference type="AlphaFoldDB" id="A0A0V1HWJ7"/>
<keyword evidence="2" id="KW-1185">Reference proteome</keyword>
<evidence type="ECO:0000313" key="2">
    <source>
        <dbReference type="Proteomes" id="UP000055024"/>
    </source>
</evidence>
<proteinExistence type="predicted"/>
<dbReference type="EMBL" id="JYDP01000022">
    <property type="protein sequence ID" value="KRZ14769.1"/>
    <property type="molecule type" value="Genomic_DNA"/>
</dbReference>
<comment type="caution">
    <text evidence="1">The sequence shown here is derived from an EMBL/GenBank/DDBJ whole genome shotgun (WGS) entry which is preliminary data.</text>
</comment>
<reference evidence="1 2" key="1">
    <citation type="submission" date="2015-01" db="EMBL/GenBank/DDBJ databases">
        <title>Evolution of Trichinella species and genotypes.</title>
        <authorList>
            <person name="Korhonen P.K."/>
            <person name="Edoardo P."/>
            <person name="Giuseppe L.R."/>
            <person name="Gasser R.B."/>
        </authorList>
    </citation>
    <scope>NUCLEOTIDE SEQUENCE [LARGE SCALE GENOMIC DNA]</scope>
    <source>
        <strain evidence="1">ISS1029</strain>
    </source>
</reference>
<dbReference type="Proteomes" id="UP000055024">
    <property type="component" value="Unassembled WGS sequence"/>
</dbReference>
<evidence type="ECO:0000313" key="1">
    <source>
        <dbReference type="EMBL" id="KRZ14769.1"/>
    </source>
</evidence>
<sequence>MSGKKVIGQVYSRKFENATYSVPKVKTSSNAWEESFCKAKKQMQNTLLDNGRTCAFFPMRQFESEMENRSETIAFIERKMLCKYFFALIVRAIKLNSTKSIRSIVTRSVGFSSNRCHRTSSHQC</sequence>
<gene>
    <name evidence="1" type="ORF">T11_5384</name>
</gene>